<accession>A0A1C4YS26</accession>
<evidence type="ECO:0000313" key="4">
    <source>
        <dbReference type="Proteomes" id="UP000198253"/>
    </source>
</evidence>
<name>A0A1C4YS26_MICEC</name>
<organism evidence="3 4">
    <name type="scientific">Micromonospora echinospora</name>
    <name type="common">Micromonospora purpurea</name>
    <dbReference type="NCBI Taxonomy" id="1877"/>
    <lineage>
        <taxon>Bacteria</taxon>
        <taxon>Bacillati</taxon>
        <taxon>Actinomycetota</taxon>
        <taxon>Actinomycetes</taxon>
        <taxon>Micromonosporales</taxon>
        <taxon>Micromonosporaceae</taxon>
        <taxon>Micromonospora</taxon>
    </lineage>
</organism>
<dbReference type="Proteomes" id="UP000198253">
    <property type="component" value="Chromosome I"/>
</dbReference>
<keyword evidence="4" id="KW-1185">Reference proteome</keyword>
<evidence type="ECO:0000259" key="2">
    <source>
        <dbReference type="Pfam" id="PF00975"/>
    </source>
</evidence>
<proteinExistence type="inferred from homology"/>
<dbReference type="InterPro" id="IPR012223">
    <property type="entry name" value="TEII"/>
</dbReference>
<dbReference type="AlphaFoldDB" id="A0A1C4YS26"/>
<dbReference type="InterPro" id="IPR001031">
    <property type="entry name" value="Thioesterase"/>
</dbReference>
<dbReference type="InterPro" id="IPR029058">
    <property type="entry name" value="AB_hydrolase_fold"/>
</dbReference>
<dbReference type="InParanoid" id="A0A1C4YS26"/>
<gene>
    <name evidence="3" type="ORF">GA0070618_4303</name>
</gene>
<protein>
    <submittedName>
        <fullName evidence="3">Surfactin synthase thioesterase subunit</fullName>
    </submittedName>
</protein>
<evidence type="ECO:0000256" key="1">
    <source>
        <dbReference type="ARBA" id="ARBA00007169"/>
    </source>
</evidence>
<feature type="domain" description="Thioesterase" evidence="2">
    <location>
        <begin position="61"/>
        <end position="281"/>
    </location>
</feature>
<dbReference type="Pfam" id="PF00975">
    <property type="entry name" value="Thioesterase"/>
    <property type="match status" value="1"/>
</dbReference>
<dbReference type="SUPFAM" id="SSF53474">
    <property type="entry name" value="alpha/beta-Hydrolases"/>
    <property type="match status" value="1"/>
</dbReference>
<evidence type="ECO:0000313" key="3">
    <source>
        <dbReference type="EMBL" id="SCF23555.1"/>
    </source>
</evidence>
<reference evidence="4" key="1">
    <citation type="submission" date="2016-06" db="EMBL/GenBank/DDBJ databases">
        <authorList>
            <person name="Varghese N."/>
            <person name="Submissions Spin"/>
        </authorList>
    </citation>
    <scope>NUCLEOTIDE SEQUENCE [LARGE SCALE GENOMIC DNA]</scope>
    <source>
        <strain evidence="4">DSM 43816</strain>
    </source>
</reference>
<dbReference type="Gene3D" id="3.40.50.1820">
    <property type="entry name" value="alpha/beta hydrolase"/>
    <property type="match status" value="1"/>
</dbReference>
<dbReference type="EMBL" id="LT607413">
    <property type="protein sequence ID" value="SCF23555.1"/>
    <property type="molecule type" value="Genomic_DNA"/>
</dbReference>
<dbReference type="GO" id="GO:0008610">
    <property type="term" value="P:lipid biosynthetic process"/>
    <property type="evidence" value="ECO:0007669"/>
    <property type="project" value="TreeGrafter"/>
</dbReference>
<sequence>MRLSWIPVTVLANRTSVAWAGTPRSVTSVDTNERYVMLQAVVGDRRWLKRFCRRDSPCEVQLVCLHHAGGSAGMYRHWPQLLAPSIETIGVQLPGRADRFHEPPYTRMMPLVDDLVEVLRPLLDRPYAIYGVSMGSRVMWTLTHVLRDRNLPMPVRLYTACDPAPVHGTGSWRWEGRSDGLEGYVREMGGTPPAVLADQKLLAALLPTLDADLTVLSTNDFRPAVPLDVPIRAFAGTDDREASPQQMNDWRGETSARFDLDEVPGGHFFDPEGERQVTGAISRDLA</sequence>
<dbReference type="RefSeq" id="WP_197701568.1">
    <property type="nucleotide sequence ID" value="NZ_LT607413.1"/>
</dbReference>
<comment type="similarity">
    <text evidence="1">Belongs to the thioesterase family.</text>
</comment>
<dbReference type="PANTHER" id="PTHR11487:SF0">
    <property type="entry name" value="S-ACYL FATTY ACID SYNTHASE THIOESTERASE, MEDIUM CHAIN"/>
    <property type="match status" value="1"/>
</dbReference>
<dbReference type="PANTHER" id="PTHR11487">
    <property type="entry name" value="THIOESTERASE"/>
    <property type="match status" value="1"/>
</dbReference>